<reference evidence="2" key="1">
    <citation type="submission" date="2013-10" db="EMBL/GenBank/DDBJ databases">
        <title>Genomic analysis of the causative agents of coccidiosis in chickens.</title>
        <authorList>
            <person name="Reid A.J."/>
            <person name="Blake D."/>
            <person name="Billington K."/>
            <person name="Browne H."/>
            <person name="Dunn M."/>
            <person name="Hung S."/>
            <person name="Kawahara F."/>
            <person name="Miranda-Saavedra D."/>
            <person name="Mourier T."/>
            <person name="Nagra H."/>
            <person name="Otto T.D."/>
            <person name="Rawlings N."/>
            <person name="Sanchez A."/>
            <person name="Sanders M."/>
            <person name="Subramaniam C."/>
            <person name="Tay Y."/>
            <person name="Dear P."/>
            <person name="Doerig C."/>
            <person name="Gruber A."/>
            <person name="Parkinson J."/>
            <person name="Shirley M."/>
            <person name="Wan K.L."/>
            <person name="Berriman M."/>
            <person name="Tomley F."/>
            <person name="Pain A."/>
        </authorList>
    </citation>
    <scope>NUCLEOTIDE SEQUENCE [LARGE SCALE GENOMIC DNA]</scope>
    <source>
        <strain evidence="2">Houghton</strain>
    </source>
</reference>
<accession>U6MYA0</accession>
<protein>
    <submittedName>
        <fullName evidence="2">Uncharacterized protein</fullName>
    </submittedName>
</protein>
<dbReference type="VEuPathDB" id="ToxoDB:ENH_00065020"/>
<dbReference type="EMBL" id="HG725684">
    <property type="protein sequence ID" value="CDJ69217.1"/>
    <property type="molecule type" value="Genomic_DNA"/>
</dbReference>
<organism evidence="2 3">
    <name type="scientific">Eimeria necatrix</name>
    <dbReference type="NCBI Taxonomy" id="51315"/>
    <lineage>
        <taxon>Eukaryota</taxon>
        <taxon>Sar</taxon>
        <taxon>Alveolata</taxon>
        <taxon>Apicomplexa</taxon>
        <taxon>Conoidasida</taxon>
        <taxon>Coccidia</taxon>
        <taxon>Eucoccidiorida</taxon>
        <taxon>Eimeriorina</taxon>
        <taxon>Eimeriidae</taxon>
        <taxon>Eimeria</taxon>
    </lineage>
</organism>
<reference evidence="2" key="2">
    <citation type="submission" date="2013-10" db="EMBL/GenBank/DDBJ databases">
        <authorList>
            <person name="Aslett M."/>
        </authorList>
    </citation>
    <scope>NUCLEOTIDE SEQUENCE [LARGE SCALE GENOMIC DNA]</scope>
    <source>
        <strain evidence="2">Houghton</strain>
    </source>
</reference>
<dbReference type="OrthoDB" id="333986at2759"/>
<name>U6MYA0_9EIME</name>
<sequence length="237" mass="25223">MEEERGGERFAAAAAAAAAYNGPLVLLEPPDVLPLLHFADPPSPRGSSSSSSSNSSSSSSSDGRTCAAAAAAAAAAEAPAAEEAELSGHLTESTGDEVCLWEQREAEEAKEEFKDTAAAAAAAAATAAAATAAAATEPITPETLAAVGISYDMLFPVLEPHDYPIKEVARWSRRMLTPEEFRSLKAAAFRVDFDSLPKSELTGLYFNRHRPCWSADYYTRQRKRKTIDFFVPVNPKP</sequence>
<evidence type="ECO:0000313" key="3">
    <source>
        <dbReference type="Proteomes" id="UP000030754"/>
    </source>
</evidence>
<dbReference type="AlphaFoldDB" id="U6MYA0"/>
<proteinExistence type="predicted"/>
<keyword evidence="3" id="KW-1185">Reference proteome</keyword>
<evidence type="ECO:0000256" key="1">
    <source>
        <dbReference type="SAM" id="MobiDB-lite"/>
    </source>
</evidence>
<evidence type="ECO:0000313" key="2">
    <source>
        <dbReference type="EMBL" id="CDJ69217.1"/>
    </source>
</evidence>
<feature type="region of interest" description="Disordered" evidence="1">
    <location>
        <begin position="34"/>
        <end position="74"/>
    </location>
</feature>
<dbReference type="GeneID" id="25476639"/>
<feature type="compositionally biased region" description="Low complexity" evidence="1">
    <location>
        <begin position="47"/>
        <end position="74"/>
    </location>
</feature>
<gene>
    <name evidence="2" type="ORF">ENH_00065020</name>
</gene>
<dbReference type="Proteomes" id="UP000030754">
    <property type="component" value="Unassembled WGS sequence"/>
</dbReference>
<dbReference type="RefSeq" id="XP_013437684.1">
    <property type="nucleotide sequence ID" value="XM_013582230.1"/>
</dbReference>